<dbReference type="Gene3D" id="2.40.50.140">
    <property type="entry name" value="Nucleic acid-binding proteins"/>
    <property type="match status" value="1"/>
</dbReference>
<dbReference type="GO" id="GO:0009379">
    <property type="term" value="C:Holliday junction helicase complex"/>
    <property type="evidence" value="ECO:0007669"/>
    <property type="project" value="InterPro"/>
</dbReference>
<comment type="subcellular location">
    <subcellularLocation>
        <location evidence="6">Cytoplasm</location>
    </subcellularLocation>
</comment>
<comment type="domain">
    <text evidence="6">Has three domains with a flexible linker between the domains II and III and assumes an 'L' shape. Domain III is highly mobile and contacts RuvB.</text>
</comment>
<keyword evidence="9" id="KW-1185">Reference proteome</keyword>
<keyword evidence="8" id="KW-0547">Nucleotide-binding</keyword>
<comment type="caution">
    <text evidence="6">Lacks conserved residue(s) required for the propagation of feature annotation.</text>
</comment>
<dbReference type="SUPFAM" id="SSF47781">
    <property type="entry name" value="RuvA domain 2-like"/>
    <property type="match status" value="1"/>
</dbReference>
<keyword evidence="3 6" id="KW-0238">DNA-binding</keyword>
<comment type="caution">
    <text evidence="8">The sequence shown here is derived from an EMBL/GenBank/DDBJ whole genome shotgun (WGS) entry which is preliminary data.</text>
</comment>
<dbReference type="InterPro" id="IPR000085">
    <property type="entry name" value="RuvA"/>
</dbReference>
<dbReference type="STRING" id="1385511.GCA_000425225_02357"/>
<evidence type="ECO:0000313" key="9">
    <source>
        <dbReference type="Proteomes" id="UP000030403"/>
    </source>
</evidence>
<evidence type="ECO:0000259" key="7">
    <source>
        <dbReference type="SMART" id="SM00278"/>
    </source>
</evidence>
<dbReference type="InterPro" id="IPR012340">
    <property type="entry name" value="NA-bd_OB-fold"/>
</dbReference>
<sequence>MIAYIKGTLTMIEGENVVVETNGVGYEISCANPYSFQSSMNKEVIIHTYHYVREDAQMLFGFKIPEEKSLFAKLLNVSGIGPKGALAILASTSVGEVVSAIEREDDKYLTRFQGVGKKTARQMILDLKGKLTEWLPVEQDESSIFYEGEQTHSEQTKMVDEALEAMKALGYSEKELKSVRPKLEKEQVDSVDEYVRKGLSLMMQKS</sequence>
<dbReference type="InterPro" id="IPR010994">
    <property type="entry name" value="RuvA_2-like"/>
</dbReference>
<dbReference type="OrthoDB" id="5293449at2"/>
<protein>
    <recommendedName>
        <fullName evidence="6">Holliday junction branch migration complex subunit RuvA</fullName>
    </recommendedName>
</protein>
<dbReference type="Gene3D" id="1.10.150.20">
    <property type="entry name" value="5' to 3' exonuclease, C-terminal subdomain"/>
    <property type="match status" value="1"/>
</dbReference>
<evidence type="ECO:0000256" key="2">
    <source>
        <dbReference type="ARBA" id="ARBA00022763"/>
    </source>
</evidence>
<dbReference type="GO" id="GO:0006310">
    <property type="term" value="P:DNA recombination"/>
    <property type="evidence" value="ECO:0007669"/>
    <property type="project" value="UniProtKB-UniRule"/>
</dbReference>
<evidence type="ECO:0000256" key="4">
    <source>
        <dbReference type="ARBA" id="ARBA00023172"/>
    </source>
</evidence>
<keyword evidence="8" id="KW-0378">Hydrolase</keyword>
<comment type="function">
    <text evidence="6">The RuvA-RuvB-RuvC complex processes Holliday junction (HJ) DNA during genetic recombination and DNA repair, while the RuvA-RuvB complex plays an important role in the rescue of blocked DNA replication forks via replication fork reversal (RFR). RuvA specifically binds to HJ cruciform DNA, conferring on it an open structure. The RuvB hexamer acts as an ATP-dependent pump, pulling dsDNA into and through the RuvAB complex. HJ branch migration allows RuvC to scan DNA until it finds its consensus sequence, where it cleaves and resolves the cruciform DNA.</text>
</comment>
<dbReference type="GO" id="GO:0006281">
    <property type="term" value="P:DNA repair"/>
    <property type="evidence" value="ECO:0007669"/>
    <property type="project" value="UniProtKB-UniRule"/>
</dbReference>
<dbReference type="Pfam" id="PF01330">
    <property type="entry name" value="RuvA_N"/>
    <property type="match status" value="1"/>
</dbReference>
<dbReference type="GO" id="GO:0005737">
    <property type="term" value="C:cytoplasm"/>
    <property type="evidence" value="ECO:0007669"/>
    <property type="project" value="UniProtKB-SubCell"/>
</dbReference>
<dbReference type="AlphaFoldDB" id="A0A0A5HL31"/>
<proteinExistence type="inferred from homology"/>
<dbReference type="GO" id="GO:0005524">
    <property type="term" value="F:ATP binding"/>
    <property type="evidence" value="ECO:0007669"/>
    <property type="project" value="InterPro"/>
</dbReference>
<feature type="domain" description="Helix-hairpin-helix DNA-binding motif class 1" evidence="7">
    <location>
        <begin position="107"/>
        <end position="126"/>
    </location>
</feature>
<dbReference type="NCBIfam" id="TIGR00084">
    <property type="entry name" value="ruvA"/>
    <property type="match status" value="1"/>
</dbReference>
<evidence type="ECO:0000256" key="6">
    <source>
        <dbReference type="HAMAP-Rule" id="MF_00031"/>
    </source>
</evidence>
<keyword evidence="5 6" id="KW-0234">DNA repair</keyword>
<keyword evidence="8" id="KW-0067">ATP-binding</keyword>
<keyword evidence="2 6" id="KW-0227">DNA damage</keyword>
<evidence type="ECO:0000256" key="1">
    <source>
        <dbReference type="ARBA" id="ARBA00022490"/>
    </source>
</evidence>
<dbReference type="RefSeq" id="WP_027448816.1">
    <property type="nucleotide sequence ID" value="NZ_AVPF01000058.1"/>
</dbReference>
<feature type="region of interest" description="Domain III" evidence="6">
    <location>
        <begin position="154"/>
        <end position="206"/>
    </location>
</feature>
<dbReference type="eggNOG" id="COG0632">
    <property type="taxonomic scope" value="Bacteria"/>
</dbReference>
<evidence type="ECO:0000256" key="3">
    <source>
        <dbReference type="ARBA" id="ARBA00023125"/>
    </source>
</evidence>
<dbReference type="SMART" id="SM00278">
    <property type="entry name" value="HhH1"/>
    <property type="match status" value="2"/>
</dbReference>
<comment type="subunit">
    <text evidence="6">Homotetramer. Forms an RuvA(8)-RuvB(12)-Holliday junction (HJ) complex. HJ DNA is sandwiched between 2 RuvA tetramers; dsDNA enters through RuvA and exits via RuvB. An RuvB hexamer assembles on each DNA strand where it exits the tetramer. Each RuvB hexamer is contacted by two RuvA subunits (via domain III) on 2 adjacent RuvB subunits; this complex drives branch migration. In the full resolvosome a probable DNA-RuvA(4)-RuvB(12)-RuvC(2) complex forms which resolves the HJ.</text>
</comment>
<dbReference type="CDD" id="cd14332">
    <property type="entry name" value="UBA_RuvA_C"/>
    <property type="match status" value="1"/>
</dbReference>
<dbReference type="Pfam" id="PF14520">
    <property type="entry name" value="HHH_5"/>
    <property type="match status" value="1"/>
</dbReference>
<dbReference type="GO" id="GO:0048476">
    <property type="term" value="C:Holliday junction resolvase complex"/>
    <property type="evidence" value="ECO:0007669"/>
    <property type="project" value="UniProtKB-UniRule"/>
</dbReference>
<dbReference type="InterPro" id="IPR003583">
    <property type="entry name" value="Hlx-hairpin-Hlx_DNA-bd_motif"/>
</dbReference>
<dbReference type="Pfam" id="PF07499">
    <property type="entry name" value="RuvA_C"/>
    <property type="match status" value="1"/>
</dbReference>
<dbReference type="SUPFAM" id="SSF50249">
    <property type="entry name" value="Nucleic acid-binding proteins"/>
    <property type="match status" value="1"/>
</dbReference>
<organism evidence="8 9">
    <name type="scientific">Pontibacillus marinus BH030004 = DSM 16465</name>
    <dbReference type="NCBI Taxonomy" id="1385511"/>
    <lineage>
        <taxon>Bacteria</taxon>
        <taxon>Bacillati</taxon>
        <taxon>Bacillota</taxon>
        <taxon>Bacilli</taxon>
        <taxon>Bacillales</taxon>
        <taxon>Bacillaceae</taxon>
        <taxon>Pontibacillus</taxon>
    </lineage>
</organism>
<dbReference type="GO" id="GO:0000400">
    <property type="term" value="F:four-way junction DNA binding"/>
    <property type="evidence" value="ECO:0007669"/>
    <property type="project" value="UniProtKB-UniRule"/>
</dbReference>
<dbReference type="InterPro" id="IPR036267">
    <property type="entry name" value="RuvA_C_sf"/>
</dbReference>
<feature type="domain" description="Helix-hairpin-helix DNA-binding motif class 1" evidence="7">
    <location>
        <begin position="72"/>
        <end position="91"/>
    </location>
</feature>
<dbReference type="HAMAP" id="MF_00031">
    <property type="entry name" value="DNA_HJ_migration_RuvA"/>
    <property type="match status" value="1"/>
</dbReference>
<gene>
    <name evidence="6" type="primary">ruvA</name>
    <name evidence="8" type="ORF">N783_17155</name>
</gene>
<name>A0A0A5HL31_9BACI</name>
<dbReference type="EMBL" id="AVPF01000058">
    <property type="protein sequence ID" value="KGX84342.1"/>
    <property type="molecule type" value="Genomic_DNA"/>
</dbReference>
<dbReference type="SUPFAM" id="SSF46929">
    <property type="entry name" value="DNA helicase RuvA subunit, C-terminal domain"/>
    <property type="match status" value="1"/>
</dbReference>
<dbReference type="Proteomes" id="UP000030403">
    <property type="component" value="Unassembled WGS sequence"/>
</dbReference>
<comment type="similarity">
    <text evidence="6">Belongs to the RuvA family.</text>
</comment>
<dbReference type="InterPro" id="IPR013849">
    <property type="entry name" value="DNA_helicase_Holl-junc_RuvA_I"/>
</dbReference>
<dbReference type="InterPro" id="IPR011114">
    <property type="entry name" value="RuvA_C"/>
</dbReference>
<accession>A0A0A5HL31</accession>
<evidence type="ECO:0000313" key="8">
    <source>
        <dbReference type="EMBL" id="KGX84342.1"/>
    </source>
</evidence>
<keyword evidence="8" id="KW-0347">Helicase</keyword>
<evidence type="ECO:0000256" key="5">
    <source>
        <dbReference type="ARBA" id="ARBA00023204"/>
    </source>
</evidence>
<dbReference type="GO" id="GO:0009378">
    <property type="term" value="F:four-way junction helicase activity"/>
    <property type="evidence" value="ECO:0007669"/>
    <property type="project" value="InterPro"/>
</dbReference>
<reference evidence="8 9" key="1">
    <citation type="submission" date="2013-08" db="EMBL/GenBank/DDBJ databases">
        <authorList>
            <person name="Huang J."/>
            <person name="Wang G."/>
        </authorList>
    </citation>
    <scope>NUCLEOTIDE SEQUENCE [LARGE SCALE GENOMIC DNA]</scope>
    <source>
        <strain evidence="8 9">BH030004</strain>
    </source>
</reference>
<keyword evidence="4 6" id="KW-0233">DNA recombination</keyword>
<keyword evidence="1 6" id="KW-0963">Cytoplasm</keyword>